<dbReference type="EMBL" id="BTFZ01000013">
    <property type="protein sequence ID" value="GMM38109.1"/>
    <property type="molecule type" value="Genomic_DNA"/>
</dbReference>
<evidence type="ECO:0000313" key="3">
    <source>
        <dbReference type="Proteomes" id="UP001360560"/>
    </source>
</evidence>
<reference evidence="2 3" key="1">
    <citation type="journal article" date="2023" name="Elife">
        <title>Identification of key yeast species and microbe-microbe interactions impacting larval growth of Drosophila in the wild.</title>
        <authorList>
            <person name="Mure A."/>
            <person name="Sugiura Y."/>
            <person name="Maeda R."/>
            <person name="Honda K."/>
            <person name="Sakurai N."/>
            <person name="Takahashi Y."/>
            <person name="Watada M."/>
            <person name="Katoh T."/>
            <person name="Gotoh A."/>
            <person name="Gotoh Y."/>
            <person name="Taniguchi I."/>
            <person name="Nakamura K."/>
            <person name="Hayashi T."/>
            <person name="Katayama T."/>
            <person name="Uemura T."/>
            <person name="Hattori Y."/>
        </authorList>
    </citation>
    <scope>NUCLEOTIDE SEQUENCE [LARGE SCALE GENOMIC DNA]</scope>
    <source>
        <strain evidence="2 3">SC-9</strain>
    </source>
</reference>
<gene>
    <name evidence="2" type="ORF">DASC09_054340</name>
</gene>
<comment type="caution">
    <text evidence="2">The sequence shown here is derived from an EMBL/GenBank/DDBJ whole genome shotgun (WGS) entry which is preliminary data.</text>
</comment>
<sequence>MSADPGTASLARHIARVKKDTLNDKVKKNRIRKDSVVSSFEKSKLLGPSGKHTPTFYAT</sequence>
<name>A0AAV5QTR1_9ASCO</name>
<evidence type="ECO:0000313" key="2">
    <source>
        <dbReference type="EMBL" id="GMM38109.1"/>
    </source>
</evidence>
<dbReference type="Proteomes" id="UP001360560">
    <property type="component" value="Unassembled WGS sequence"/>
</dbReference>
<accession>A0AAV5QTR1</accession>
<proteinExistence type="predicted"/>
<protein>
    <submittedName>
        <fullName evidence="2">Uncharacterized protein</fullName>
    </submittedName>
</protein>
<dbReference type="GeneID" id="90076084"/>
<organism evidence="2 3">
    <name type="scientific">Saccharomycopsis crataegensis</name>
    <dbReference type="NCBI Taxonomy" id="43959"/>
    <lineage>
        <taxon>Eukaryota</taxon>
        <taxon>Fungi</taxon>
        <taxon>Dikarya</taxon>
        <taxon>Ascomycota</taxon>
        <taxon>Saccharomycotina</taxon>
        <taxon>Saccharomycetes</taxon>
        <taxon>Saccharomycopsidaceae</taxon>
        <taxon>Saccharomycopsis</taxon>
    </lineage>
</organism>
<dbReference type="AlphaFoldDB" id="A0AAV5QTR1"/>
<feature type="region of interest" description="Disordered" evidence="1">
    <location>
        <begin position="32"/>
        <end position="59"/>
    </location>
</feature>
<evidence type="ECO:0000256" key="1">
    <source>
        <dbReference type="SAM" id="MobiDB-lite"/>
    </source>
</evidence>
<dbReference type="RefSeq" id="XP_064855105.1">
    <property type="nucleotide sequence ID" value="XM_064999033.1"/>
</dbReference>
<keyword evidence="3" id="KW-1185">Reference proteome</keyword>